<dbReference type="InterPro" id="IPR029044">
    <property type="entry name" value="Nucleotide-diphossugar_trans"/>
</dbReference>
<keyword evidence="2" id="KW-0548">Nucleotidyltransferase</keyword>
<dbReference type="PANTHER" id="PTHR40392:SF1">
    <property type="entry name" value="2-PHOSPHO-L-LACTATE GUANYLYLTRANSFERASE"/>
    <property type="match status" value="1"/>
</dbReference>
<evidence type="ECO:0000313" key="5">
    <source>
        <dbReference type="EMBL" id="GEO35439.1"/>
    </source>
</evidence>
<evidence type="ECO:0000256" key="2">
    <source>
        <dbReference type="ARBA" id="ARBA00022695"/>
    </source>
</evidence>
<dbReference type="NCBIfam" id="TIGR03552">
    <property type="entry name" value="F420_cofC"/>
    <property type="match status" value="1"/>
</dbReference>
<evidence type="ECO:0000256" key="4">
    <source>
        <dbReference type="ARBA" id="ARBA00023134"/>
    </source>
</evidence>
<dbReference type="SUPFAM" id="SSF53448">
    <property type="entry name" value="Nucleotide-diphospho-sugar transferases"/>
    <property type="match status" value="1"/>
</dbReference>
<dbReference type="Gene3D" id="3.90.550.10">
    <property type="entry name" value="Spore Coat Polysaccharide Biosynthesis Protein SpsA, Chain A"/>
    <property type="match status" value="1"/>
</dbReference>
<dbReference type="GO" id="GO:0005525">
    <property type="term" value="F:GTP binding"/>
    <property type="evidence" value="ECO:0007669"/>
    <property type="project" value="UniProtKB-KW"/>
</dbReference>
<name>A0A512DG28_9CELL</name>
<dbReference type="PANTHER" id="PTHR40392">
    <property type="entry name" value="2-PHOSPHO-L-LACTATE GUANYLYLTRANSFERASE"/>
    <property type="match status" value="1"/>
</dbReference>
<dbReference type="GO" id="GO:0043814">
    <property type="term" value="F:phospholactate guanylyltransferase activity"/>
    <property type="evidence" value="ECO:0007669"/>
    <property type="project" value="InterPro"/>
</dbReference>
<evidence type="ECO:0000313" key="6">
    <source>
        <dbReference type="Proteomes" id="UP000321181"/>
    </source>
</evidence>
<keyword evidence="6" id="KW-1185">Reference proteome</keyword>
<evidence type="ECO:0008006" key="7">
    <source>
        <dbReference type="Google" id="ProtNLM"/>
    </source>
</evidence>
<accession>A0A512DG28</accession>
<dbReference type="AlphaFoldDB" id="A0A512DG28"/>
<keyword evidence="1" id="KW-0808">Transferase</keyword>
<organism evidence="5 6">
    <name type="scientific">Cellulomonas aerilata</name>
    <dbReference type="NCBI Taxonomy" id="515326"/>
    <lineage>
        <taxon>Bacteria</taxon>
        <taxon>Bacillati</taxon>
        <taxon>Actinomycetota</taxon>
        <taxon>Actinomycetes</taxon>
        <taxon>Micrococcales</taxon>
        <taxon>Cellulomonadaceae</taxon>
        <taxon>Cellulomonas</taxon>
    </lineage>
</organism>
<comment type="caution">
    <text evidence="5">The sequence shown here is derived from an EMBL/GenBank/DDBJ whole genome shotgun (WGS) entry which is preliminary data.</text>
</comment>
<gene>
    <name evidence="5" type="ORF">CAE01nite_31640</name>
</gene>
<evidence type="ECO:0000256" key="1">
    <source>
        <dbReference type="ARBA" id="ARBA00022679"/>
    </source>
</evidence>
<dbReference type="EMBL" id="BJYY01000019">
    <property type="protein sequence ID" value="GEO35439.1"/>
    <property type="molecule type" value="Genomic_DNA"/>
</dbReference>
<dbReference type="Pfam" id="PF01983">
    <property type="entry name" value="CofC"/>
    <property type="match status" value="1"/>
</dbReference>
<dbReference type="Proteomes" id="UP000321181">
    <property type="component" value="Unassembled WGS sequence"/>
</dbReference>
<reference evidence="5 6" key="1">
    <citation type="submission" date="2019-07" db="EMBL/GenBank/DDBJ databases">
        <title>Whole genome shotgun sequence of Cellulomonas aerilata NBRC 106308.</title>
        <authorList>
            <person name="Hosoyama A."/>
            <person name="Uohara A."/>
            <person name="Ohji S."/>
            <person name="Ichikawa N."/>
        </authorList>
    </citation>
    <scope>NUCLEOTIDE SEQUENCE [LARGE SCALE GENOMIC DNA]</scope>
    <source>
        <strain evidence="5 6">NBRC 106308</strain>
    </source>
</reference>
<keyword evidence="4" id="KW-0342">GTP-binding</keyword>
<evidence type="ECO:0000256" key="3">
    <source>
        <dbReference type="ARBA" id="ARBA00022741"/>
    </source>
</evidence>
<proteinExistence type="predicted"/>
<protein>
    <recommendedName>
        <fullName evidence="7">2-phospho-L-lactate guanylyltransferase</fullName>
    </recommendedName>
</protein>
<keyword evidence="3" id="KW-0547">Nucleotide-binding</keyword>
<dbReference type="InterPro" id="IPR002835">
    <property type="entry name" value="CofC"/>
</dbReference>
<sequence length="213" mass="21602">MPLRDGRSGKTRLAGDLGPDDRSCLVAALARHVVATLAATDAVARVVVVTADAAFAHAALGGVGGAVEILTQPTDRPGLNAALDVARERLLLTDADARLLVVHADLPALAAVDVAALVDAAGPVVVAPDRTGTGTNALLLDRPAAGFPYAFGPESLAAHRAQARRRGWVPAEVDRPGLAVDLDTVADWAVLPAPVRARVVAAVPGMAALPVAV</sequence>